<dbReference type="Proteomes" id="UP000295722">
    <property type="component" value="Unassembled WGS sequence"/>
</dbReference>
<protein>
    <submittedName>
        <fullName evidence="1">Transcriptional initiation protein Tat</fullName>
    </submittedName>
</protein>
<evidence type="ECO:0000313" key="1">
    <source>
        <dbReference type="EMBL" id="TDG20455.1"/>
    </source>
</evidence>
<dbReference type="EMBL" id="SMRP01000016">
    <property type="protein sequence ID" value="TDG20455.1"/>
    <property type="molecule type" value="Genomic_DNA"/>
</dbReference>
<keyword evidence="2" id="KW-1185">Reference proteome</keyword>
<proteinExistence type="predicted"/>
<reference evidence="1 2" key="1">
    <citation type="submission" date="2019-03" db="EMBL/GenBank/DDBJ databases">
        <title>Paraburkholderia sp. 4M-K11, isolated from subtropical forest soil.</title>
        <authorList>
            <person name="Gao Z.-H."/>
            <person name="Qiu L.-H."/>
        </authorList>
    </citation>
    <scope>NUCLEOTIDE SEQUENCE [LARGE SCALE GENOMIC DNA]</scope>
    <source>
        <strain evidence="1 2">4M-K11</strain>
    </source>
</reference>
<dbReference type="AlphaFoldDB" id="A0A4R5M444"/>
<dbReference type="OrthoDB" id="9151693at2"/>
<dbReference type="RefSeq" id="WP_133197860.1">
    <property type="nucleotide sequence ID" value="NZ_JBHUCW010000040.1"/>
</dbReference>
<organism evidence="1 2">
    <name type="scientific">Paraburkholderia silviterrae</name>
    <dbReference type="NCBI Taxonomy" id="2528715"/>
    <lineage>
        <taxon>Bacteria</taxon>
        <taxon>Pseudomonadati</taxon>
        <taxon>Pseudomonadota</taxon>
        <taxon>Betaproteobacteria</taxon>
        <taxon>Burkholderiales</taxon>
        <taxon>Burkholderiaceae</taxon>
        <taxon>Paraburkholderia</taxon>
    </lineage>
</organism>
<accession>A0A4R5M444</accession>
<dbReference type="PROSITE" id="PS51318">
    <property type="entry name" value="TAT"/>
    <property type="match status" value="1"/>
</dbReference>
<name>A0A4R5M444_9BURK</name>
<gene>
    <name evidence="1" type="ORF">EYW47_26820</name>
</gene>
<evidence type="ECO:0000313" key="2">
    <source>
        <dbReference type="Proteomes" id="UP000295722"/>
    </source>
</evidence>
<comment type="caution">
    <text evidence="1">The sequence shown here is derived from an EMBL/GenBank/DDBJ whole genome shotgun (WGS) entry which is preliminary data.</text>
</comment>
<dbReference type="InterPro" id="IPR006311">
    <property type="entry name" value="TAT_signal"/>
</dbReference>
<sequence length="263" mass="28454">MNGLYKRRGALKTIGIAAGTVFLNAAGQSRAIAAETASLLPQGATRLAELTRRLAAAPRRRDFKSVPMILDDREQWDYEALAEVFGYQGQPRQVWVNTDLAGQWPDAMRNALNTEIWSFRHPDTLLVAATHGSAHLALLDQAAWNKYALGQLPGNKLTSNTQLRKLPAQSIGVGDHRNVAGAYSTQDNSIPALLARGVVFMTCHNAIWELAETLHAAGSNPDKLAVDALAADLTNHVIPQAIVTPGIVATVLELQQAGFHYAH</sequence>